<keyword evidence="3" id="KW-1185">Reference proteome</keyword>
<organism evidence="2 3">
    <name type="scientific">Rhynchosporium agropyri</name>
    <dbReference type="NCBI Taxonomy" id="914238"/>
    <lineage>
        <taxon>Eukaryota</taxon>
        <taxon>Fungi</taxon>
        <taxon>Dikarya</taxon>
        <taxon>Ascomycota</taxon>
        <taxon>Pezizomycotina</taxon>
        <taxon>Leotiomycetes</taxon>
        <taxon>Helotiales</taxon>
        <taxon>Ploettnerulaceae</taxon>
        <taxon>Rhynchosporium</taxon>
    </lineage>
</organism>
<dbReference type="Proteomes" id="UP000178912">
    <property type="component" value="Unassembled WGS sequence"/>
</dbReference>
<dbReference type="InterPro" id="IPR029058">
    <property type="entry name" value="AB_hydrolase_fold"/>
</dbReference>
<evidence type="ECO:0000313" key="2">
    <source>
        <dbReference type="EMBL" id="CZS92215.1"/>
    </source>
</evidence>
<proteinExistence type="predicted"/>
<dbReference type="AlphaFoldDB" id="A0A1E1K269"/>
<accession>A0A1E1K269</accession>
<dbReference type="OrthoDB" id="190201at2759"/>
<gene>
    <name evidence="2" type="ORF">RAG0_02686</name>
</gene>
<feature type="chain" id="PRO_5009445495" description="AB hydrolase-1 domain-containing protein" evidence="1">
    <location>
        <begin position="25"/>
        <end position="396"/>
    </location>
</feature>
<evidence type="ECO:0000313" key="3">
    <source>
        <dbReference type="Proteomes" id="UP000178912"/>
    </source>
</evidence>
<feature type="signal peptide" evidence="1">
    <location>
        <begin position="1"/>
        <end position="24"/>
    </location>
</feature>
<dbReference type="SUPFAM" id="SSF53474">
    <property type="entry name" value="alpha/beta-Hydrolases"/>
    <property type="match status" value="1"/>
</dbReference>
<name>A0A1E1K269_9HELO</name>
<sequence>MIPSIHNTRALALMALGFASPVQSSPLQKRGPVCQEMVIPVVIDAQNAVVHPTIELGSLFGLLSSVITLGLSVPVRGTYNIAGRYCEPEVDVPSRKNTLQLLAHPATYDRNYWSGGGYPGFGFDGDRYSWVSYASRQGYPTFAFDRLGNGNSSKPDGVAVVQMSAQAATVHEIIKLARAGPAGKSPFPRIFNNIIHVGCSMGSLMANVLNVQYPTDVNATILTGFSKQWVTVIPGFTITAGLLPTQLVQPGLSLPLGYLQASSESGAEYLLFYGPPGVNYDPAFVHQDYLKRGTLTVGEAASSALIPTASRYTGSVFVMTGQQDVVFCGSFGFQGGGPGNCGTGAFSILAQTQTLYPRASNYSYYAVPNSGHCWEHQYSAQGGFELAHDYLASRGF</sequence>
<protein>
    <recommendedName>
        <fullName evidence="4">AB hydrolase-1 domain-containing protein</fullName>
    </recommendedName>
</protein>
<keyword evidence="1" id="KW-0732">Signal</keyword>
<evidence type="ECO:0000256" key="1">
    <source>
        <dbReference type="SAM" id="SignalP"/>
    </source>
</evidence>
<evidence type="ECO:0008006" key="4">
    <source>
        <dbReference type="Google" id="ProtNLM"/>
    </source>
</evidence>
<dbReference type="Gene3D" id="3.40.50.1820">
    <property type="entry name" value="alpha/beta hydrolase"/>
    <property type="match status" value="1"/>
</dbReference>
<reference evidence="3" key="1">
    <citation type="submission" date="2016-03" db="EMBL/GenBank/DDBJ databases">
        <authorList>
            <person name="Guldener U."/>
        </authorList>
    </citation>
    <scope>NUCLEOTIDE SEQUENCE [LARGE SCALE GENOMIC DNA]</scope>
    <source>
        <strain evidence="3">04CH-RAC-A.6.1</strain>
    </source>
</reference>
<dbReference type="EMBL" id="FJUX01000011">
    <property type="protein sequence ID" value="CZS92215.1"/>
    <property type="molecule type" value="Genomic_DNA"/>
</dbReference>